<evidence type="ECO:0000313" key="3">
    <source>
        <dbReference type="Proteomes" id="UP000004650"/>
    </source>
</evidence>
<reference evidence="2 3" key="2">
    <citation type="submission" date="2013-10" db="EMBL/GenBank/DDBJ databases">
        <title>The Genome Sequence of Fusobacterium nucleatum subsp. animalis D11.</title>
        <authorList>
            <consortium name="The Broad Institute Genomics Platform"/>
            <person name="Earl A."/>
            <person name="Ward D."/>
            <person name="Feldgarden M."/>
            <person name="Gevers D."/>
            <person name="Kostic A."/>
            <person name="Garrett W."/>
            <person name="Young S.K."/>
            <person name="Zeng Q."/>
            <person name="Gargeya S."/>
            <person name="Fitzgerald M."/>
            <person name="Abouelleil A."/>
            <person name="Alvarado L."/>
            <person name="Berlin A.M."/>
            <person name="Chapman S.B."/>
            <person name="Gainer-Dewar J."/>
            <person name="Goldberg J."/>
            <person name="Gnerre S."/>
            <person name="Griggs A."/>
            <person name="Gujja S."/>
            <person name="Hansen M."/>
            <person name="Howarth C."/>
            <person name="Imamovic A."/>
            <person name="Ireland A."/>
            <person name="Larimer J."/>
            <person name="McCowan C."/>
            <person name="Murphy C."/>
            <person name="Pearson M."/>
            <person name="Poon T.W."/>
            <person name="Priest M."/>
            <person name="Roberts A."/>
            <person name="Saif S."/>
            <person name="Shea T."/>
            <person name="Sykes S."/>
            <person name="Wortman J."/>
            <person name="Nusbaum C."/>
            <person name="Birren B."/>
        </authorList>
    </citation>
    <scope>NUCLEOTIDE SEQUENCE [LARGE SCALE GENOMIC DNA]</scope>
    <source>
        <strain evidence="2 3">D11</strain>
    </source>
</reference>
<evidence type="ECO:0000313" key="2">
    <source>
        <dbReference type="EMBL" id="KMV75903.1"/>
    </source>
</evidence>
<dbReference type="Proteomes" id="UP000004650">
    <property type="component" value="Unassembled WGS sequence"/>
</dbReference>
<dbReference type="EMBL" id="ACDS02000083">
    <property type="protein sequence ID" value="KMV75903.1"/>
    <property type="molecule type" value="Genomic_DNA"/>
</dbReference>
<keyword evidence="1" id="KW-0812">Transmembrane</keyword>
<keyword evidence="1" id="KW-1133">Transmembrane helix</keyword>
<keyword evidence="1" id="KW-0472">Membrane</keyword>
<protein>
    <submittedName>
        <fullName evidence="2">Uncharacterized protein</fullName>
    </submittedName>
</protein>
<sequence>MKDIIGIILKVVGVFLLAFFGTVLMFKLILMLKS</sequence>
<gene>
    <name evidence="2" type="ORF">PSAG_04725</name>
</gene>
<reference evidence="3" key="1">
    <citation type="submission" date="2009-02" db="EMBL/GenBank/DDBJ databases">
        <title>The Genome Sequence of Shigella sp. D9.</title>
        <authorList>
            <consortium name="The Broad Institute Genome Sequencing Platform"/>
            <person name="Ward D."/>
            <person name="Young S.K."/>
            <person name="Kodira C.D."/>
            <person name="Zeng Q."/>
            <person name="Koehrsen M."/>
            <person name="Alvarado L."/>
            <person name="Berlin A."/>
            <person name="Borenstein D."/>
            <person name="Chen Z."/>
            <person name="Engels R."/>
            <person name="Freedman E."/>
            <person name="Gellesch M."/>
            <person name="Goldberg J."/>
            <person name="Griggs A."/>
            <person name="Gujja S."/>
            <person name="Heiman D."/>
            <person name="Hepburn T."/>
            <person name="Howarth C."/>
            <person name="Jen D."/>
            <person name="Larson L."/>
            <person name="Lewis B."/>
            <person name="Mehta T."/>
            <person name="Park D."/>
            <person name="Pearson M."/>
            <person name="Roberts A."/>
            <person name="Saif S."/>
            <person name="Shea T."/>
            <person name="Shenoy N."/>
            <person name="Sisk P."/>
            <person name="Stolte C."/>
            <person name="Sykes S."/>
            <person name="Walk T."/>
            <person name="White J."/>
            <person name="Yandava C."/>
            <person name="Allen-Vercoe E."/>
            <person name="Strauss J."/>
            <person name="Sibley C."/>
            <person name="White A."/>
            <person name="Ambrose C."/>
            <person name="Lander E."/>
            <person name="Nusbaum C."/>
            <person name="Galagan J."/>
            <person name="Birren B."/>
        </authorList>
    </citation>
    <scope>NUCLEOTIDE SEQUENCE [LARGE SCALE GENOMIC DNA]</scope>
    <source>
        <strain evidence="3">D11</strain>
    </source>
</reference>
<proteinExistence type="predicted"/>
<comment type="caution">
    <text evidence="2">The sequence shown here is derived from an EMBL/GenBank/DDBJ whole genome shotgun (WGS) entry which is preliminary data.</text>
</comment>
<dbReference type="AlphaFoldDB" id="A0A0K9CN44"/>
<accession>A0A0K9CN44</accession>
<evidence type="ECO:0000256" key="1">
    <source>
        <dbReference type="SAM" id="Phobius"/>
    </source>
</evidence>
<feature type="transmembrane region" description="Helical" evidence="1">
    <location>
        <begin position="7"/>
        <end position="30"/>
    </location>
</feature>
<organism evidence="2 3">
    <name type="scientific">Fusobacterium animalis D11</name>
    <dbReference type="NCBI Taxonomy" id="556264"/>
    <lineage>
        <taxon>Bacteria</taxon>
        <taxon>Fusobacteriati</taxon>
        <taxon>Fusobacteriota</taxon>
        <taxon>Fusobacteriia</taxon>
        <taxon>Fusobacteriales</taxon>
        <taxon>Fusobacteriaceae</taxon>
        <taxon>Fusobacterium</taxon>
    </lineage>
</organism>
<name>A0A0K9CN44_9FUSO</name>